<feature type="compositionally biased region" description="Low complexity" evidence="3">
    <location>
        <begin position="238"/>
        <end position="265"/>
    </location>
</feature>
<dbReference type="InterPro" id="IPR011990">
    <property type="entry name" value="TPR-like_helical_dom_sf"/>
</dbReference>
<feature type="region of interest" description="Disordered" evidence="3">
    <location>
        <begin position="128"/>
        <end position="151"/>
    </location>
</feature>
<feature type="repeat" description="PPR" evidence="2">
    <location>
        <begin position="1460"/>
        <end position="1495"/>
    </location>
</feature>
<evidence type="ECO:0000256" key="2">
    <source>
        <dbReference type="PROSITE-ProRule" id="PRU00708"/>
    </source>
</evidence>
<sequence length="1750" mass="190750">MLPKVATTLLHSTSRAATAVGQSHTIRNVLQLQHSNSSTSSQQSSSSQSSTGGSGPNGPAGKGPGSNFFNPNWHGSPGTRDGTARGGRFAHGYLSASRAVAQAQPFASTSDGPSQLDESQDEFEIVVPKRSQANTTRRFRSHSLSYSPKERAQKLGVLRTVQLHARSKHVFVSPDRPDSVEASVGECVRPVSPTRLVRSRSNSTTSAHAPDPEGLQLQDAPPPPPPLSQLENSTTTHPSFPQSVVPPSQTPSESFSPAPASLEPSAPVVSNRWYDALLAARDSRDPEEMTRVLNAFRSATSLALEASTQTTSSASLSSPAPRSKADLPPGARIPIIAELNLALEVLHASRVSGEPLTDMLKVYADIMKFSQLLTDQGRHNEARLMKPNMRTYSVMINALCDREGEVASAFEVMANARKWRSWSAAPASPSIEENDDRHIRILKAENNFRSAVALFQAMTSSSSRVSGPDVFAVLFRACAVHCALATAAVPSSTGRRVPVWSPSEQEAMITEAVTSAIHIWGHLEQSNWRPTPTMYKNMLNTFGRPSTGKASPARGWEGVKDVWADFRTACTERRINCDTERSIQHSIMQVWNAMIEASFKCGQPGFGVTLLDEMMRVTSAAQDVSVSSASTANEESQQDQTQSGEKLAGVVNLKDVPLPGPSTFTTIIAGFVGLALKAINGVPTPEDVTEKVNTSQLQAARSALEQYKEHMGTALVWMDKLASMPVGPAEASSSSTPVITRPEVHAWRTVLEALNEGYHFEMDWSEKGLEIGDSATVTFSLPALQKNYDALAQTIASHPEDNLYLRRLDTRMLFNSNLRQIYALKGRLNWAIAKGEEVLGSADGHIDSDKLSSIQATVSQARKDLFDALEKQERRLLDIPTLEAILSGVSLVKPGSKADSLNALDIDMVKRVWESWGELSKLKGSWESADAASEDALLLSQARARGIDIAITFFTSPSATQVAHTTRSSIFKAIVWGFVQDVLNRSSPAPGCPPLSLNQAIRLDVSLAQFKVRKELGLRMDIAVGVAFTQAMNDSPEQIKYLNAAHWRSIVGRFAEIEIAPKSLVEELLPPTSGIKLPDILAVVRCIQENCPDYHPMAMMPKARGLLLSALCLNRDFRDVEAALSEVQGPDNVWVEALRTMHVQETPEDGVPPEHSSQTYTSAPLPSEEPIAKSLGGLNGDELSKEILNDGMSVTTEASGSGASGTSIGQSTAPSSPVVSQVGAEQEAHMQAAQIESGTPALDTYQLAGQNETFLGGRPVPNHLYVDRSHSRTLEGILGRALGQSNPAPFVANIFDQFIRGVITSRVPNPYTFSRILQLLGRARQFDKIQFVYRVAQSLLAMMEQDKKLQSDSWFMIEDGMILAFAQAGEVDAAHVHRMRILEQGGTPSADAYGGLILHVKDTTDDTSNAMALYQEAVTRGVVPNAYLYNNIISKLAKARKADYALELFHQMRSSGIKTTSITFGAVIGACARVGDVDSAELLFGEMAAMKNFKPRVPPFNTMMQLYTTTKPNRERALHYYQLMRSHGVSPTEYTYKLLMEAYVLEPIDITKMEEVFQELISNPRLQVQGSHFATLINAYGCVAKNLEKATSVFDSIPEPQLDALVFEAMTNVLVAHRRMDLIPVYMAKMTAAGVHMTAYIMNLVIKGHSTVGDIEKARELFESLSDPPEGMAAINNHAPHDPKITMSVDPMAPVYREPSTWEAMVRAELGAGHRDRAIALLERLRARQYPEAVFNRISGILVDHSQIFP</sequence>
<dbReference type="PANTHER" id="PTHR47939">
    <property type="entry name" value="MEMBRANE-ASSOCIATED SALT-INDUCIBLE PROTEIN-LIKE"/>
    <property type="match status" value="1"/>
</dbReference>
<feature type="compositionally biased region" description="Low complexity" evidence="3">
    <location>
        <begin position="1193"/>
        <end position="1213"/>
    </location>
</feature>
<dbReference type="InterPro" id="IPR050667">
    <property type="entry name" value="PPR-containing_protein"/>
</dbReference>
<keyword evidence="1" id="KW-0677">Repeat</keyword>
<dbReference type="Proteomes" id="UP000559256">
    <property type="component" value="Unassembled WGS sequence"/>
</dbReference>
<evidence type="ECO:0000313" key="5">
    <source>
        <dbReference type="EMBL" id="KAF5349344.1"/>
    </source>
</evidence>
<evidence type="ECO:0000313" key="6">
    <source>
        <dbReference type="Proteomes" id="UP000559256"/>
    </source>
</evidence>
<evidence type="ECO:0000259" key="4">
    <source>
        <dbReference type="Pfam" id="PF17177"/>
    </source>
</evidence>
<feature type="region of interest" description="Disordered" evidence="3">
    <location>
        <begin position="1146"/>
        <end position="1227"/>
    </location>
</feature>
<feature type="region of interest" description="Disordered" evidence="3">
    <location>
        <begin position="626"/>
        <end position="645"/>
    </location>
</feature>
<protein>
    <recommendedName>
        <fullName evidence="4">PROP1-like PPR domain-containing protein</fullName>
    </recommendedName>
</protein>
<organism evidence="5 6">
    <name type="scientific">Tetrapyrgos nigripes</name>
    <dbReference type="NCBI Taxonomy" id="182062"/>
    <lineage>
        <taxon>Eukaryota</taxon>
        <taxon>Fungi</taxon>
        <taxon>Dikarya</taxon>
        <taxon>Basidiomycota</taxon>
        <taxon>Agaricomycotina</taxon>
        <taxon>Agaricomycetes</taxon>
        <taxon>Agaricomycetidae</taxon>
        <taxon>Agaricales</taxon>
        <taxon>Marasmiineae</taxon>
        <taxon>Marasmiaceae</taxon>
        <taxon>Tetrapyrgos</taxon>
    </lineage>
</organism>
<dbReference type="Gene3D" id="1.25.40.10">
    <property type="entry name" value="Tetratricopeptide repeat domain"/>
    <property type="match status" value="3"/>
</dbReference>
<feature type="compositionally biased region" description="Low complexity" evidence="3">
    <location>
        <begin position="35"/>
        <end position="51"/>
    </location>
</feature>
<gene>
    <name evidence="5" type="ORF">D9758_011776</name>
</gene>
<evidence type="ECO:0000256" key="3">
    <source>
        <dbReference type="SAM" id="MobiDB-lite"/>
    </source>
</evidence>
<dbReference type="EMBL" id="JAACJM010000082">
    <property type="protein sequence ID" value="KAF5349344.1"/>
    <property type="molecule type" value="Genomic_DNA"/>
</dbReference>
<evidence type="ECO:0000256" key="1">
    <source>
        <dbReference type="ARBA" id="ARBA00022737"/>
    </source>
</evidence>
<reference evidence="5 6" key="1">
    <citation type="journal article" date="2020" name="ISME J.">
        <title>Uncovering the hidden diversity of litter-decomposition mechanisms in mushroom-forming fungi.</title>
        <authorList>
            <person name="Floudas D."/>
            <person name="Bentzer J."/>
            <person name="Ahren D."/>
            <person name="Johansson T."/>
            <person name="Persson P."/>
            <person name="Tunlid A."/>
        </authorList>
    </citation>
    <scope>NUCLEOTIDE SEQUENCE [LARGE SCALE GENOMIC DNA]</scope>
    <source>
        <strain evidence="5 6">CBS 291.85</strain>
    </source>
</reference>
<feature type="compositionally biased region" description="Polar residues" evidence="3">
    <location>
        <begin position="131"/>
        <end position="146"/>
    </location>
</feature>
<feature type="compositionally biased region" description="Polar residues" evidence="3">
    <location>
        <begin position="633"/>
        <end position="644"/>
    </location>
</feature>
<name>A0A8H5CXT6_9AGAR</name>
<feature type="region of interest" description="Disordered" evidence="3">
    <location>
        <begin position="33"/>
        <end position="88"/>
    </location>
</feature>
<dbReference type="InterPro" id="IPR002885">
    <property type="entry name" value="PPR_rpt"/>
</dbReference>
<feature type="region of interest" description="Disordered" evidence="3">
    <location>
        <begin position="193"/>
        <end position="265"/>
    </location>
</feature>
<dbReference type="PANTHER" id="PTHR47939:SF1">
    <property type="entry name" value="OS04G0684500 PROTEIN"/>
    <property type="match status" value="1"/>
</dbReference>
<feature type="compositionally biased region" description="Polar residues" evidence="3">
    <location>
        <begin position="1155"/>
        <end position="1164"/>
    </location>
</feature>
<dbReference type="InterPro" id="IPR033443">
    <property type="entry name" value="PROP1-like_PPR_dom"/>
</dbReference>
<feature type="domain" description="PROP1-like PPR" evidence="4">
    <location>
        <begin position="1404"/>
        <end position="1542"/>
    </location>
</feature>
<dbReference type="NCBIfam" id="TIGR00756">
    <property type="entry name" value="PPR"/>
    <property type="match status" value="2"/>
</dbReference>
<comment type="caution">
    <text evidence="5">The sequence shown here is derived from an EMBL/GenBank/DDBJ whole genome shotgun (WGS) entry which is preliminary data.</text>
</comment>
<dbReference type="OrthoDB" id="411857at2759"/>
<accession>A0A8H5CXT6</accession>
<feature type="repeat" description="PPR" evidence="2">
    <location>
        <begin position="1425"/>
        <end position="1459"/>
    </location>
</feature>
<dbReference type="Pfam" id="PF17177">
    <property type="entry name" value="PPR_long"/>
    <property type="match status" value="1"/>
</dbReference>
<dbReference type="Pfam" id="PF01535">
    <property type="entry name" value="PPR"/>
    <property type="match status" value="2"/>
</dbReference>
<proteinExistence type="predicted"/>
<dbReference type="PROSITE" id="PS51375">
    <property type="entry name" value="PPR"/>
    <property type="match status" value="2"/>
</dbReference>
<feature type="compositionally biased region" description="Gly residues" evidence="3">
    <location>
        <begin position="52"/>
        <end position="64"/>
    </location>
</feature>
<keyword evidence="6" id="KW-1185">Reference proteome</keyword>